<evidence type="ECO:0000256" key="2">
    <source>
        <dbReference type="ARBA" id="ARBA00022729"/>
    </source>
</evidence>
<dbReference type="SUPFAM" id="SSF56436">
    <property type="entry name" value="C-type lectin-like"/>
    <property type="match status" value="1"/>
</dbReference>
<accession>A0ABD0J3R0</accession>
<dbReference type="AlphaFoldDB" id="A0ABD0J3R0"/>
<dbReference type="Pfam" id="PF13516">
    <property type="entry name" value="LRR_6"/>
    <property type="match status" value="1"/>
</dbReference>
<dbReference type="SMART" id="SM00192">
    <property type="entry name" value="LDLa"/>
    <property type="match status" value="3"/>
</dbReference>
<feature type="disulfide bond" evidence="5">
    <location>
        <begin position="598"/>
        <end position="610"/>
    </location>
</feature>
<dbReference type="PROSITE" id="PS50068">
    <property type="entry name" value="LDLRA_2"/>
    <property type="match status" value="3"/>
</dbReference>
<dbReference type="InterPro" id="IPR001611">
    <property type="entry name" value="Leu-rich_rpt"/>
</dbReference>
<name>A0ABD0J3R0_9CAEN</name>
<dbReference type="CDD" id="cd00037">
    <property type="entry name" value="CLECT"/>
    <property type="match status" value="1"/>
</dbReference>
<dbReference type="InterPro" id="IPR050328">
    <property type="entry name" value="Dev_Immune_Receptor"/>
</dbReference>
<feature type="disulfide bond" evidence="5">
    <location>
        <begin position="605"/>
        <end position="623"/>
    </location>
</feature>
<dbReference type="PRINTS" id="PR00261">
    <property type="entry name" value="LDLRECEPTOR"/>
</dbReference>
<dbReference type="InterPro" id="IPR016187">
    <property type="entry name" value="CTDL_fold"/>
</dbReference>
<keyword evidence="7" id="KW-1185">Reference proteome</keyword>
<dbReference type="PANTHER" id="PTHR24373:SF370">
    <property type="entry name" value="FISH-LIPS, ISOFORM E"/>
    <property type="match status" value="1"/>
</dbReference>
<feature type="disulfide bond" evidence="5">
    <location>
        <begin position="520"/>
        <end position="535"/>
    </location>
</feature>
<evidence type="ECO:0000313" key="6">
    <source>
        <dbReference type="EMBL" id="KAK7456944.1"/>
    </source>
</evidence>
<dbReference type="SMART" id="SM00369">
    <property type="entry name" value="LRR_TYP"/>
    <property type="match status" value="5"/>
</dbReference>
<proteinExistence type="predicted"/>
<sequence>VLKASSSGLTNVSLERNVHLKELDLAFNNLGALALRRDDFPVLESVFLSSASLHNVSFVGLVHVREVDLSGNMLQSVALHENDLPSLQSLNLSSCSVSDVSLREFENLEVLDLSFNNLHNVSCLNLSGLHALAHLNLSHNPLLLRLDAQFQTLLTNTGSLSLQSVSLSRTGIEYIDVNPLAGMRNMVVLDITENAVRDVRQISFSGWVQLDTLVTDDFSVCCVYVSAFPLAPSRCRVTFERFLREFCIAVEDADNKTKSAMDGFSFQTPGCDVGWLSYQDSCFRFVFPIRNVSAITAENECREKFDAGLAVLPSEAFRNMTAQFLGTYGYRDLIVGLERVKTHVAGLSHLYRFLWQWTQAGTAFDGPKPEIQQYDMDCGALLVDSDGDLKAIDCSLETHDAYVCSKPNTERLPDYSPLVLTTPTVNLQLPTTECDDGSRVHTFHPCTAASETVRPFTSIFPLLHCDNGRRVHYTLTCDGFDDCGDKSDEKNCQDVRSDPLVTSSFMCTRQTELVVQSSRCNGMPDCHDGSDEENCDACSRDTVFVKSFGCLPQQYGPGFPASGSPGGRNRRDVSGRPALQMVNLDGYGSVSLQAVQVCPETHFRCKGGYCIPSFLLNNGQPDCPSSVTEDESGGGVTCSGHYRCYQPRVTSLQSLFLRDTGIEDIEENAFENLTSLLHVDIRENEIVRVNKLMFYGLTELEVLETDDPRLREEKRIQTMLAKLHVEMVAWPHVKLQELHAYCERLLVQVEASESQSARQVRGAERRGVSQEDHTFLSDSHLMTSAPQQIENRVSLPGQLSRYDLDSVSQTISGCFSRFYQNQAADLDLNPKPILEITSGKQKAIDAVFSLLERGDIDAETLLAISCNVNPRVAEKLMCSIL</sequence>
<feature type="non-terminal residue" evidence="6">
    <location>
        <position position="1"/>
    </location>
</feature>
<dbReference type="InterPro" id="IPR002172">
    <property type="entry name" value="LDrepeatLR_classA_rpt"/>
</dbReference>
<keyword evidence="2" id="KW-0732">Signal</keyword>
<keyword evidence="4 5" id="KW-1015">Disulfide bond</keyword>
<dbReference type="Pfam" id="PF00057">
    <property type="entry name" value="Ldl_recept_a"/>
    <property type="match status" value="2"/>
</dbReference>
<dbReference type="PANTHER" id="PTHR24373">
    <property type="entry name" value="SLIT RELATED LEUCINE-RICH REPEAT NEURONAL PROTEIN"/>
    <property type="match status" value="1"/>
</dbReference>
<dbReference type="InterPro" id="IPR016186">
    <property type="entry name" value="C-type_lectin-like/link_sf"/>
</dbReference>
<feature type="non-terminal residue" evidence="6">
    <location>
        <position position="881"/>
    </location>
</feature>
<dbReference type="Gene3D" id="3.10.100.10">
    <property type="entry name" value="Mannose-Binding Protein A, subunit A"/>
    <property type="match status" value="1"/>
</dbReference>
<dbReference type="EMBL" id="JACVVK020000678">
    <property type="protein sequence ID" value="KAK7456944.1"/>
    <property type="molecule type" value="Genomic_DNA"/>
</dbReference>
<dbReference type="CDD" id="cd00112">
    <property type="entry name" value="LDLa"/>
    <property type="match status" value="3"/>
</dbReference>
<evidence type="ECO:0000256" key="4">
    <source>
        <dbReference type="ARBA" id="ARBA00023157"/>
    </source>
</evidence>
<dbReference type="Gene3D" id="4.10.400.10">
    <property type="entry name" value="Low-density Lipoprotein Receptor"/>
    <property type="match status" value="3"/>
</dbReference>
<comment type="caution">
    <text evidence="6">The sequence shown here is derived from an EMBL/GenBank/DDBJ whole genome shotgun (WGS) entry which is preliminary data.</text>
</comment>
<dbReference type="InterPro" id="IPR003591">
    <property type="entry name" value="Leu-rich_rpt_typical-subtyp"/>
</dbReference>
<feature type="disulfide bond" evidence="5">
    <location>
        <begin position="477"/>
        <end position="492"/>
    </location>
</feature>
<dbReference type="InterPro" id="IPR036055">
    <property type="entry name" value="LDL_receptor-like_sf"/>
</dbReference>
<comment type="caution">
    <text evidence="5">Lacks conserved residue(s) required for the propagation of feature annotation.</text>
</comment>
<dbReference type="PROSITE" id="PS51450">
    <property type="entry name" value="LRR"/>
    <property type="match status" value="1"/>
</dbReference>
<evidence type="ECO:0000256" key="5">
    <source>
        <dbReference type="PROSITE-ProRule" id="PRU00124"/>
    </source>
</evidence>
<keyword evidence="3" id="KW-0677">Repeat</keyword>
<dbReference type="SUPFAM" id="SSF52058">
    <property type="entry name" value="L domain-like"/>
    <property type="match status" value="2"/>
</dbReference>
<evidence type="ECO:0000256" key="1">
    <source>
        <dbReference type="ARBA" id="ARBA00022614"/>
    </source>
</evidence>
<gene>
    <name evidence="6" type="ORF">BaRGS_00039300</name>
</gene>
<evidence type="ECO:0000313" key="7">
    <source>
        <dbReference type="Proteomes" id="UP001519460"/>
    </source>
</evidence>
<dbReference type="Gene3D" id="3.80.10.10">
    <property type="entry name" value="Ribonuclease Inhibitor"/>
    <property type="match status" value="2"/>
</dbReference>
<keyword evidence="1" id="KW-0433">Leucine-rich repeat</keyword>
<dbReference type="SUPFAM" id="SSF57424">
    <property type="entry name" value="LDL receptor-like module"/>
    <property type="match status" value="3"/>
</dbReference>
<dbReference type="InterPro" id="IPR032675">
    <property type="entry name" value="LRR_dom_sf"/>
</dbReference>
<feature type="disulfide bond" evidence="5">
    <location>
        <begin position="465"/>
        <end position="483"/>
    </location>
</feature>
<dbReference type="Proteomes" id="UP001519460">
    <property type="component" value="Unassembled WGS sequence"/>
</dbReference>
<evidence type="ECO:0000256" key="3">
    <source>
        <dbReference type="ARBA" id="ARBA00022737"/>
    </source>
</evidence>
<dbReference type="Pfam" id="PF13855">
    <property type="entry name" value="LRR_8"/>
    <property type="match status" value="2"/>
</dbReference>
<reference evidence="6 7" key="1">
    <citation type="journal article" date="2023" name="Sci. Data">
        <title>Genome assembly of the Korean intertidal mud-creeper Batillaria attramentaria.</title>
        <authorList>
            <person name="Patra A.K."/>
            <person name="Ho P.T."/>
            <person name="Jun S."/>
            <person name="Lee S.J."/>
            <person name="Kim Y."/>
            <person name="Won Y.J."/>
        </authorList>
    </citation>
    <scope>NUCLEOTIDE SEQUENCE [LARGE SCALE GENOMIC DNA]</scope>
    <source>
        <strain evidence="6">Wonlab-2016</strain>
    </source>
</reference>
<organism evidence="6 7">
    <name type="scientific">Batillaria attramentaria</name>
    <dbReference type="NCBI Taxonomy" id="370345"/>
    <lineage>
        <taxon>Eukaryota</taxon>
        <taxon>Metazoa</taxon>
        <taxon>Spiralia</taxon>
        <taxon>Lophotrochozoa</taxon>
        <taxon>Mollusca</taxon>
        <taxon>Gastropoda</taxon>
        <taxon>Caenogastropoda</taxon>
        <taxon>Sorbeoconcha</taxon>
        <taxon>Cerithioidea</taxon>
        <taxon>Batillariidae</taxon>
        <taxon>Batillaria</taxon>
    </lineage>
</organism>
<protein>
    <submittedName>
        <fullName evidence="6">Uncharacterized protein</fullName>
    </submittedName>
</protein>